<dbReference type="InterPro" id="IPR025337">
    <property type="entry name" value="Questin_oxidase-like"/>
</dbReference>
<dbReference type="AlphaFoldDB" id="A0A8K0VW05"/>
<name>A0A8K0VW05_9PLEO</name>
<organism evidence="2 3">
    <name type="scientific">Paraphoma chrysanthemicola</name>
    <dbReference type="NCBI Taxonomy" id="798071"/>
    <lineage>
        <taxon>Eukaryota</taxon>
        <taxon>Fungi</taxon>
        <taxon>Dikarya</taxon>
        <taxon>Ascomycota</taxon>
        <taxon>Pezizomycotina</taxon>
        <taxon>Dothideomycetes</taxon>
        <taxon>Pleosporomycetidae</taxon>
        <taxon>Pleosporales</taxon>
        <taxon>Pleosporineae</taxon>
        <taxon>Phaeosphaeriaceae</taxon>
        <taxon>Paraphoma</taxon>
    </lineage>
</organism>
<keyword evidence="3" id="KW-1185">Reference proteome</keyword>
<comment type="caution">
    <text evidence="2">The sequence shown here is derived from an EMBL/GenBank/DDBJ whole genome shotgun (WGS) entry which is preliminary data.</text>
</comment>
<dbReference type="Proteomes" id="UP000813461">
    <property type="component" value="Unassembled WGS sequence"/>
</dbReference>
<gene>
    <name evidence="2" type="ORF">FB567DRAFT_449318</name>
</gene>
<reference evidence="2" key="1">
    <citation type="journal article" date="2021" name="Nat. Commun.">
        <title>Genetic determinants of endophytism in the Arabidopsis root mycobiome.</title>
        <authorList>
            <person name="Mesny F."/>
            <person name="Miyauchi S."/>
            <person name="Thiergart T."/>
            <person name="Pickel B."/>
            <person name="Atanasova L."/>
            <person name="Karlsson M."/>
            <person name="Huettel B."/>
            <person name="Barry K.W."/>
            <person name="Haridas S."/>
            <person name="Chen C."/>
            <person name="Bauer D."/>
            <person name="Andreopoulos W."/>
            <person name="Pangilinan J."/>
            <person name="LaButti K."/>
            <person name="Riley R."/>
            <person name="Lipzen A."/>
            <person name="Clum A."/>
            <person name="Drula E."/>
            <person name="Henrissat B."/>
            <person name="Kohler A."/>
            <person name="Grigoriev I.V."/>
            <person name="Martin F.M."/>
            <person name="Hacquard S."/>
        </authorList>
    </citation>
    <scope>NUCLEOTIDE SEQUENCE</scope>
    <source>
        <strain evidence="2">MPI-SDFR-AT-0120</strain>
    </source>
</reference>
<evidence type="ECO:0000313" key="2">
    <source>
        <dbReference type="EMBL" id="KAH7079757.1"/>
    </source>
</evidence>
<keyword evidence="1" id="KW-0560">Oxidoreductase</keyword>
<dbReference type="OrthoDB" id="10004862at2759"/>
<dbReference type="GO" id="GO:0016491">
    <property type="term" value="F:oxidoreductase activity"/>
    <property type="evidence" value="ECO:0007669"/>
    <property type="project" value="UniProtKB-KW"/>
</dbReference>
<accession>A0A8K0VW05</accession>
<protein>
    <recommendedName>
        <fullName evidence="4">HypA</fullName>
    </recommendedName>
</protein>
<sequence>MATSSKVHLVASQQPQFRVKGITTESAEKTSQLLQLNHEKHHIFFNRSGFHNHIVHHLLTIYALGASPQEIQHGYDINATYQRPPEPLKDSIVNDMHKPDRFKTYLGKEQYYHDFLVFFQSEIEAKTWQTVLNEYVFAGDERADDLFARLYGGFLHPIIHLGFGIEFEQPAIIAEALAQAAVHDEWMARLFAPCEAAAEKNRGKGNEKTIVELFEEARKNETLKNAARWDDGNKVRDGVLGRAAEELVRLASQYTVDEERLEEQTAEMINAAVYFTSAAQRPPHQIKFDFYYIHCLNSSIFFSTFLNLPSCTLSNKSKRRLLEYKIWTDIAMYTSRHCPALLLDEIKTYAPKQGQDSWDDIFRRVNQFDDDGHASKLVRALAHGENVCKQYEAQDGFPVKSNMWRTLGHMAIDSVEAGDPHWVRSAGFDEAWESVPLREGARL</sequence>
<dbReference type="PANTHER" id="PTHR35870:SF1">
    <property type="entry name" value="PROTEIN, PUTATIVE (AFU_ORTHOLOGUE AFUA_5G03330)-RELATED"/>
    <property type="match status" value="1"/>
</dbReference>
<proteinExistence type="predicted"/>
<evidence type="ECO:0000256" key="1">
    <source>
        <dbReference type="ARBA" id="ARBA00023002"/>
    </source>
</evidence>
<evidence type="ECO:0000313" key="3">
    <source>
        <dbReference type="Proteomes" id="UP000813461"/>
    </source>
</evidence>
<dbReference type="PANTHER" id="PTHR35870">
    <property type="entry name" value="PROTEIN, PUTATIVE (AFU_ORTHOLOGUE AFUA_5G03330)-RELATED"/>
    <property type="match status" value="1"/>
</dbReference>
<evidence type="ECO:0008006" key="4">
    <source>
        <dbReference type="Google" id="ProtNLM"/>
    </source>
</evidence>
<dbReference type="EMBL" id="JAGMVJ010000016">
    <property type="protein sequence ID" value="KAH7079757.1"/>
    <property type="molecule type" value="Genomic_DNA"/>
</dbReference>
<dbReference type="Pfam" id="PF14027">
    <property type="entry name" value="Questin_oxidase"/>
    <property type="match status" value="1"/>
</dbReference>